<evidence type="ECO:0000256" key="1">
    <source>
        <dbReference type="SAM" id="SignalP"/>
    </source>
</evidence>
<keyword evidence="1" id="KW-0732">Signal</keyword>
<proteinExistence type="predicted"/>
<dbReference type="InterPro" id="IPR038938">
    <property type="entry name" value="D27-like"/>
</dbReference>
<feature type="chain" id="PRO_5026041291" description="Beta-carotene isomerase D27-like C-terminal domain-containing protein" evidence="1">
    <location>
        <begin position="18"/>
        <end position="271"/>
    </location>
</feature>
<dbReference type="PANTHER" id="PTHR33591:SF4">
    <property type="entry name" value="OS08G0114100 PROTEIN"/>
    <property type="match status" value="1"/>
</dbReference>
<dbReference type="GO" id="GO:0005506">
    <property type="term" value="F:iron ion binding"/>
    <property type="evidence" value="ECO:0007669"/>
    <property type="project" value="InterPro"/>
</dbReference>
<sequence>MAAAAAAALLLAPVASPCSRPAAAAGRRARRRRCDSVRCAATAPAPMGEKTEYRDGPLERAFMGLFARKMEKYAGGGGGGKEKEKTKKKERAVWEWDYESFVDVSRRVMVGRTRAQQQEAVREVLLSMLPPGAPEQFKKLFPPTRWACEFNAALTVPFFHWLVGPSEVIEVEVNGVKQKSGVLIKKCRYLENSGCVGMCVNMCKIPTQNFFTDEFGLPLTMNPNFEDMSCEMIYGQVPPPLEEDPASKQPCYPNLCSMSTPSTPVCPKLQT</sequence>
<dbReference type="OrthoDB" id="416096at2759"/>
<feature type="domain" description="Beta-carotene isomerase D27-like C-terminal" evidence="2">
    <location>
        <begin position="161"/>
        <end position="243"/>
    </location>
</feature>
<dbReference type="EMBL" id="SPHZ02000009">
    <property type="protein sequence ID" value="KAF0900825.1"/>
    <property type="molecule type" value="Genomic_DNA"/>
</dbReference>
<dbReference type="AlphaFoldDB" id="A0A6G1CJJ3"/>
<gene>
    <name evidence="3" type="ORF">E2562_035320</name>
</gene>
<keyword evidence="4" id="KW-1185">Reference proteome</keyword>
<evidence type="ECO:0000259" key="2">
    <source>
        <dbReference type="Pfam" id="PF13225"/>
    </source>
</evidence>
<dbReference type="Proteomes" id="UP000479710">
    <property type="component" value="Unassembled WGS sequence"/>
</dbReference>
<dbReference type="PANTHER" id="PTHR33591">
    <property type="entry name" value="BETA-CAROTENE ISOMERASE D27"/>
    <property type="match status" value="1"/>
</dbReference>
<dbReference type="Pfam" id="PF13225">
    <property type="entry name" value="D27-like_C"/>
    <property type="match status" value="1"/>
</dbReference>
<protein>
    <recommendedName>
        <fullName evidence="2">Beta-carotene isomerase D27-like C-terminal domain-containing protein</fullName>
    </recommendedName>
</protein>
<name>A0A6G1CJJ3_9ORYZ</name>
<dbReference type="InterPro" id="IPR025114">
    <property type="entry name" value="D27-like_C"/>
</dbReference>
<comment type="caution">
    <text evidence="3">The sequence shown here is derived from an EMBL/GenBank/DDBJ whole genome shotgun (WGS) entry which is preliminary data.</text>
</comment>
<reference evidence="3 4" key="1">
    <citation type="submission" date="2019-11" db="EMBL/GenBank/DDBJ databases">
        <title>Whole genome sequence of Oryza granulata.</title>
        <authorList>
            <person name="Li W."/>
        </authorList>
    </citation>
    <scope>NUCLEOTIDE SEQUENCE [LARGE SCALE GENOMIC DNA]</scope>
    <source>
        <strain evidence="4">cv. Menghai</strain>
        <tissue evidence="3">Leaf</tissue>
    </source>
</reference>
<accession>A0A6G1CJJ3</accession>
<organism evidence="3 4">
    <name type="scientific">Oryza meyeriana var. granulata</name>
    <dbReference type="NCBI Taxonomy" id="110450"/>
    <lineage>
        <taxon>Eukaryota</taxon>
        <taxon>Viridiplantae</taxon>
        <taxon>Streptophyta</taxon>
        <taxon>Embryophyta</taxon>
        <taxon>Tracheophyta</taxon>
        <taxon>Spermatophyta</taxon>
        <taxon>Magnoliopsida</taxon>
        <taxon>Liliopsida</taxon>
        <taxon>Poales</taxon>
        <taxon>Poaceae</taxon>
        <taxon>BOP clade</taxon>
        <taxon>Oryzoideae</taxon>
        <taxon>Oryzeae</taxon>
        <taxon>Oryzinae</taxon>
        <taxon>Oryza</taxon>
        <taxon>Oryza meyeriana</taxon>
    </lineage>
</organism>
<feature type="signal peptide" evidence="1">
    <location>
        <begin position="1"/>
        <end position="17"/>
    </location>
</feature>
<evidence type="ECO:0000313" key="3">
    <source>
        <dbReference type="EMBL" id="KAF0900825.1"/>
    </source>
</evidence>
<evidence type="ECO:0000313" key="4">
    <source>
        <dbReference type="Proteomes" id="UP000479710"/>
    </source>
</evidence>